<evidence type="ECO:0000313" key="1">
    <source>
        <dbReference type="EMBL" id="CAG8839915.1"/>
    </source>
</evidence>
<proteinExistence type="predicted"/>
<dbReference type="EMBL" id="CAJVQC010125156">
    <property type="protein sequence ID" value="CAG8839915.1"/>
    <property type="molecule type" value="Genomic_DNA"/>
</dbReference>
<name>A0ACA9SJ56_9GLOM</name>
<feature type="non-terminal residue" evidence="1">
    <location>
        <position position="127"/>
    </location>
</feature>
<reference evidence="1" key="1">
    <citation type="submission" date="2021-06" db="EMBL/GenBank/DDBJ databases">
        <authorList>
            <person name="Kallberg Y."/>
            <person name="Tangrot J."/>
            <person name="Rosling A."/>
        </authorList>
    </citation>
    <scope>NUCLEOTIDE SEQUENCE</scope>
    <source>
        <strain evidence="1">MA461A</strain>
    </source>
</reference>
<organism evidence="1 2">
    <name type="scientific">Racocetra persica</name>
    <dbReference type="NCBI Taxonomy" id="160502"/>
    <lineage>
        <taxon>Eukaryota</taxon>
        <taxon>Fungi</taxon>
        <taxon>Fungi incertae sedis</taxon>
        <taxon>Mucoromycota</taxon>
        <taxon>Glomeromycotina</taxon>
        <taxon>Glomeromycetes</taxon>
        <taxon>Diversisporales</taxon>
        <taxon>Gigasporaceae</taxon>
        <taxon>Racocetra</taxon>
    </lineage>
</organism>
<gene>
    <name evidence="1" type="ORF">RPERSI_LOCUS31228</name>
</gene>
<sequence>KRVKLDRDELKVSSTPTQPFNSSKSSKQSIMNSMESSRDEVNQTMDGDDTSMYDETFYSAEEDNECTEKPSSIRLTPLKKSIDSVTPNTRWYFPYVGTKTSPPGLCPFRKRKVRVEDSDDDDSLERN</sequence>
<feature type="non-terminal residue" evidence="1">
    <location>
        <position position="1"/>
    </location>
</feature>
<protein>
    <submittedName>
        <fullName evidence="1">27426_t:CDS:1</fullName>
    </submittedName>
</protein>
<dbReference type="Proteomes" id="UP000789920">
    <property type="component" value="Unassembled WGS sequence"/>
</dbReference>
<evidence type="ECO:0000313" key="2">
    <source>
        <dbReference type="Proteomes" id="UP000789920"/>
    </source>
</evidence>
<keyword evidence="2" id="KW-1185">Reference proteome</keyword>
<accession>A0ACA9SJ56</accession>
<comment type="caution">
    <text evidence="1">The sequence shown here is derived from an EMBL/GenBank/DDBJ whole genome shotgun (WGS) entry which is preliminary data.</text>
</comment>